<keyword evidence="8" id="KW-1185">Reference proteome</keyword>
<comment type="similarity">
    <text evidence="2">Belongs to the TMEM86 family.</text>
</comment>
<accession>A0A5B8L5C0</accession>
<dbReference type="Proteomes" id="UP000321389">
    <property type="component" value="Chromosome"/>
</dbReference>
<gene>
    <name evidence="7" type="ORF">FQ775_23035</name>
</gene>
<keyword evidence="3 6" id="KW-0812">Transmembrane</keyword>
<dbReference type="AlphaFoldDB" id="A0A5B8L5C0"/>
<evidence type="ECO:0000256" key="3">
    <source>
        <dbReference type="ARBA" id="ARBA00022692"/>
    </source>
</evidence>
<dbReference type="KEGG" id="niy:FQ775_23035"/>
<feature type="transmembrane region" description="Helical" evidence="6">
    <location>
        <begin position="147"/>
        <end position="164"/>
    </location>
</feature>
<evidence type="ECO:0000256" key="1">
    <source>
        <dbReference type="ARBA" id="ARBA00004141"/>
    </source>
</evidence>
<keyword evidence="4 6" id="KW-1133">Transmembrane helix</keyword>
<dbReference type="PANTHER" id="PTHR31885:SF6">
    <property type="entry name" value="GH04784P"/>
    <property type="match status" value="1"/>
</dbReference>
<evidence type="ECO:0000313" key="8">
    <source>
        <dbReference type="Proteomes" id="UP000321389"/>
    </source>
</evidence>
<dbReference type="PANTHER" id="PTHR31885">
    <property type="entry name" value="GH04784P"/>
    <property type="match status" value="1"/>
</dbReference>
<dbReference type="EMBL" id="CP042301">
    <property type="protein sequence ID" value="QDZ03009.1"/>
    <property type="molecule type" value="Genomic_DNA"/>
</dbReference>
<evidence type="ECO:0000256" key="2">
    <source>
        <dbReference type="ARBA" id="ARBA00007375"/>
    </source>
</evidence>
<name>A0A5B8L5C0_9HYPH</name>
<dbReference type="GO" id="GO:0016020">
    <property type="term" value="C:membrane"/>
    <property type="evidence" value="ECO:0007669"/>
    <property type="project" value="UniProtKB-SubCell"/>
</dbReference>
<dbReference type="OrthoDB" id="7266492at2"/>
<evidence type="ECO:0000256" key="4">
    <source>
        <dbReference type="ARBA" id="ARBA00022989"/>
    </source>
</evidence>
<reference evidence="7" key="1">
    <citation type="submission" date="2020-04" db="EMBL/GenBank/DDBJ databases">
        <title>Nitratireductor sp. nov. isolated from mangrove soil.</title>
        <authorList>
            <person name="Ye Y."/>
        </authorList>
    </citation>
    <scope>NUCLEOTIDE SEQUENCE</scope>
    <source>
        <strain evidence="7">SY7</strain>
    </source>
</reference>
<feature type="transmembrane region" description="Helical" evidence="6">
    <location>
        <begin position="202"/>
        <end position="221"/>
    </location>
</feature>
<feature type="transmembrane region" description="Helical" evidence="6">
    <location>
        <begin position="84"/>
        <end position="112"/>
    </location>
</feature>
<feature type="transmembrane region" description="Helical" evidence="6">
    <location>
        <begin position="6"/>
        <end position="27"/>
    </location>
</feature>
<protein>
    <submittedName>
        <fullName evidence="7">Lysoplasmalogenase</fullName>
    </submittedName>
</protein>
<dbReference type="RefSeq" id="WP_146301642.1">
    <property type="nucleotide sequence ID" value="NZ_CP042301.2"/>
</dbReference>
<keyword evidence="5 6" id="KW-0472">Membrane</keyword>
<feature type="transmembrane region" description="Helical" evidence="6">
    <location>
        <begin position="118"/>
        <end position="135"/>
    </location>
</feature>
<dbReference type="Pfam" id="PF07947">
    <property type="entry name" value="YhhN"/>
    <property type="match status" value="1"/>
</dbReference>
<comment type="subcellular location">
    <subcellularLocation>
        <location evidence="1">Membrane</location>
        <topology evidence="1">Multi-pass membrane protein</topology>
    </subcellularLocation>
</comment>
<proteinExistence type="inferred from homology"/>
<evidence type="ECO:0000256" key="6">
    <source>
        <dbReference type="SAM" id="Phobius"/>
    </source>
</evidence>
<dbReference type="InterPro" id="IPR012506">
    <property type="entry name" value="TMEM86B-like"/>
</dbReference>
<feature type="transmembrane region" description="Helical" evidence="6">
    <location>
        <begin position="170"/>
        <end position="190"/>
    </location>
</feature>
<organism evidence="7 8">
    <name type="scientific">Nitratireductor mangrovi</name>
    <dbReference type="NCBI Taxonomy" id="2599600"/>
    <lineage>
        <taxon>Bacteria</taxon>
        <taxon>Pseudomonadati</taxon>
        <taxon>Pseudomonadota</taxon>
        <taxon>Alphaproteobacteria</taxon>
        <taxon>Hyphomicrobiales</taxon>
        <taxon>Phyllobacteriaceae</taxon>
        <taxon>Nitratireductor</taxon>
    </lineage>
</organism>
<dbReference type="GO" id="GO:0016787">
    <property type="term" value="F:hydrolase activity"/>
    <property type="evidence" value="ECO:0007669"/>
    <property type="project" value="TreeGrafter"/>
</dbReference>
<sequence>MMPFPGGLAATANGTLLLSLVAAFLYLFMVAGAPSWRRTVAKTAAVALLAVLAAAEGGPWLLIVALALSAAGDAFLAQDGERPFLAGLASFLAAHLAYAALFLSAGSLALLFGTPLRLAAGALMVLFAVGMFHRLRPALPATMTMPVVAYVAAILAMGLSALGLPAPAVIAGAVLFMASDAILAVETFLLSRESPELVWTRPAVWVLYYAAQVTITLGVLLA</sequence>
<evidence type="ECO:0000256" key="5">
    <source>
        <dbReference type="ARBA" id="ARBA00023136"/>
    </source>
</evidence>
<evidence type="ECO:0000313" key="7">
    <source>
        <dbReference type="EMBL" id="QDZ03009.1"/>
    </source>
</evidence>